<dbReference type="AlphaFoldDB" id="A0A5B7EPE2"/>
<name>A0A5B7EPE2_PORTR</name>
<feature type="region of interest" description="Disordered" evidence="1">
    <location>
        <begin position="124"/>
        <end position="150"/>
    </location>
</feature>
<evidence type="ECO:0000256" key="1">
    <source>
        <dbReference type="SAM" id="MobiDB-lite"/>
    </source>
</evidence>
<evidence type="ECO:0000313" key="2">
    <source>
        <dbReference type="EMBL" id="MPC35168.1"/>
    </source>
</evidence>
<sequence>MVPVTQPAPDPAIEGKAANLHRAAPGCLCSQSAARPPVPVFRLIPQQDKSHFHPSSPGVRCPAAWAQRGTAPPSVLETRRRALSEWGQCMDGRHRGTLLHGGVEGQGTRCGAEDTGRLRIAHTAHPSSAEPPGIYTARSEGASSACPGDALGGPPFTRRAALCIVKPDTSTAKLHTAGVAFLPRHDTEKVSLRHSRGSVNKHKPATEL</sequence>
<proteinExistence type="predicted"/>
<gene>
    <name evidence="2" type="ORF">E2C01_028585</name>
</gene>
<comment type="caution">
    <text evidence="2">The sequence shown here is derived from an EMBL/GenBank/DDBJ whole genome shotgun (WGS) entry which is preliminary data.</text>
</comment>
<evidence type="ECO:0000313" key="3">
    <source>
        <dbReference type="Proteomes" id="UP000324222"/>
    </source>
</evidence>
<organism evidence="2 3">
    <name type="scientific">Portunus trituberculatus</name>
    <name type="common">Swimming crab</name>
    <name type="synonym">Neptunus trituberculatus</name>
    <dbReference type="NCBI Taxonomy" id="210409"/>
    <lineage>
        <taxon>Eukaryota</taxon>
        <taxon>Metazoa</taxon>
        <taxon>Ecdysozoa</taxon>
        <taxon>Arthropoda</taxon>
        <taxon>Crustacea</taxon>
        <taxon>Multicrustacea</taxon>
        <taxon>Malacostraca</taxon>
        <taxon>Eumalacostraca</taxon>
        <taxon>Eucarida</taxon>
        <taxon>Decapoda</taxon>
        <taxon>Pleocyemata</taxon>
        <taxon>Brachyura</taxon>
        <taxon>Eubrachyura</taxon>
        <taxon>Portunoidea</taxon>
        <taxon>Portunidae</taxon>
        <taxon>Portuninae</taxon>
        <taxon>Portunus</taxon>
    </lineage>
</organism>
<feature type="region of interest" description="Disordered" evidence="1">
    <location>
        <begin position="188"/>
        <end position="208"/>
    </location>
</feature>
<protein>
    <submittedName>
        <fullName evidence="2">Uncharacterized protein</fullName>
    </submittedName>
</protein>
<reference evidence="2 3" key="1">
    <citation type="submission" date="2019-05" db="EMBL/GenBank/DDBJ databases">
        <title>Another draft genome of Portunus trituberculatus and its Hox gene families provides insights of decapod evolution.</title>
        <authorList>
            <person name="Jeong J.-H."/>
            <person name="Song I."/>
            <person name="Kim S."/>
            <person name="Choi T."/>
            <person name="Kim D."/>
            <person name="Ryu S."/>
            <person name="Kim W."/>
        </authorList>
    </citation>
    <scope>NUCLEOTIDE SEQUENCE [LARGE SCALE GENOMIC DNA]</scope>
    <source>
        <tissue evidence="2">Muscle</tissue>
    </source>
</reference>
<feature type="compositionally biased region" description="Basic residues" evidence="1">
    <location>
        <begin position="192"/>
        <end position="208"/>
    </location>
</feature>
<dbReference type="EMBL" id="VSRR010003212">
    <property type="protein sequence ID" value="MPC35168.1"/>
    <property type="molecule type" value="Genomic_DNA"/>
</dbReference>
<keyword evidence="3" id="KW-1185">Reference proteome</keyword>
<accession>A0A5B7EPE2</accession>
<dbReference type="Proteomes" id="UP000324222">
    <property type="component" value="Unassembled WGS sequence"/>
</dbReference>